<dbReference type="InterPro" id="IPR046947">
    <property type="entry name" value="LytR-like"/>
</dbReference>
<evidence type="ECO:0000259" key="5">
    <source>
        <dbReference type="PROSITE" id="PS50930"/>
    </source>
</evidence>
<dbReference type="Pfam" id="PF04397">
    <property type="entry name" value="LytTR"/>
    <property type="match status" value="1"/>
</dbReference>
<dbReference type="PANTHER" id="PTHR37299:SF2">
    <property type="entry name" value="HTH LYTTR-TYPE DOMAIN-CONTAINING PROTEIN"/>
    <property type="match status" value="1"/>
</dbReference>
<organism evidence="6 7">
    <name type="scientific">Liquorilactobacillus aquaticus DSM 21051</name>
    <dbReference type="NCBI Taxonomy" id="1423725"/>
    <lineage>
        <taxon>Bacteria</taxon>
        <taxon>Bacillati</taxon>
        <taxon>Bacillota</taxon>
        <taxon>Bacilli</taxon>
        <taxon>Lactobacillales</taxon>
        <taxon>Lactobacillaceae</taxon>
        <taxon>Liquorilactobacillus</taxon>
    </lineage>
</organism>
<dbReference type="EMBL" id="AYZD01000033">
    <property type="protein sequence ID" value="KRM95173.1"/>
    <property type="molecule type" value="Genomic_DNA"/>
</dbReference>
<protein>
    <recommendedName>
        <fullName evidence="5">HTH LytTR-type domain-containing protein</fullName>
    </recommendedName>
</protein>
<evidence type="ECO:0000256" key="2">
    <source>
        <dbReference type="ARBA" id="ARBA00023015"/>
    </source>
</evidence>
<dbReference type="GO" id="GO:0000156">
    <property type="term" value="F:phosphorelay response regulator activity"/>
    <property type="evidence" value="ECO:0007669"/>
    <property type="project" value="InterPro"/>
</dbReference>
<gene>
    <name evidence="6" type="ORF">FC19_GL002268</name>
</gene>
<dbReference type="RefSeq" id="WP_057876871.1">
    <property type="nucleotide sequence ID" value="NZ_AYZD01000033.1"/>
</dbReference>
<evidence type="ECO:0000256" key="1">
    <source>
        <dbReference type="ARBA" id="ARBA00022490"/>
    </source>
</evidence>
<feature type="domain" description="HTH LytTR-type" evidence="5">
    <location>
        <begin position="40"/>
        <end position="144"/>
    </location>
</feature>
<evidence type="ECO:0000256" key="4">
    <source>
        <dbReference type="ARBA" id="ARBA00023163"/>
    </source>
</evidence>
<dbReference type="InterPro" id="IPR007492">
    <property type="entry name" value="LytTR_DNA-bd_dom"/>
</dbReference>
<dbReference type="OrthoDB" id="9808614at2"/>
<dbReference type="SMART" id="SM00850">
    <property type="entry name" value="LytTR"/>
    <property type="match status" value="1"/>
</dbReference>
<keyword evidence="2" id="KW-0805">Transcription regulation</keyword>
<keyword evidence="7" id="KW-1185">Reference proteome</keyword>
<sequence length="144" mass="17293">MRVNFYIDPEHDEHVDFFLKRIEPWHQQIAVNLQQDTTFIWGYREETAAPLEFKKIIRFYTENKYVFCNTTSQGDFKVKMRIYQLVKQLPEQFIQVSSSEIVNFNFVDHLEMSSAGTIIIRLNNNQTALVSRRFVKELKRRLNL</sequence>
<keyword evidence="3" id="KW-0238">DNA-binding</keyword>
<dbReference type="GO" id="GO:0003677">
    <property type="term" value="F:DNA binding"/>
    <property type="evidence" value="ECO:0007669"/>
    <property type="project" value="UniProtKB-KW"/>
</dbReference>
<name>A0A0R2CUV0_9LACO</name>
<dbReference type="STRING" id="1423725.FC19_GL002268"/>
<keyword evidence="1" id="KW-0963">Cytoplasm</keyword>
<accession>A0A0R2CUV0</accession>
<dbReference type="PROSITE" id="PS50930">
    <property type="entry name" value="HTH_LYTTR"/>
    <property type="match status" value="1"/>
</dbReference>
<evidence type="ECO:0000256" key="3">
    <source>
        <dbReference type="ARBA" id="ARBA00023125"/>
    </source>
</evidence>
<keyword evidence="4" id="KW-0804">Transcription</keyword>
<proteinExistence type="predicted"/>
<comment type="caution">
    <text evidence="6">The sequence shown here is derived from an EMBL/GenBank/DDBJ whole genome shotgun (WGS) entry which is preliminary data.</text>
</comment>
<evidence type="ECO:0000313" key="7">
    <source>
        <dbReference type="Proteomes" id="UP000051015"/>
    </source>
</evidence>
<reference evidence="6 7" key="1">
    <citation type="journal article" date="2015" name="Genome Announc.">
        <title>Expanding the biotechnology potential of lactobacilli through comparative genomics of 213 strains and associated genera.</title>
        <authorList>
            <person name="Sun Z."/>
            <person name="Harris H.M."/>
            <person name="McCann A."/>
            <person name="Guo C."/>
            <person name="Argimon S."/>
            <person name="Zhang W."/>
            <person name="Yang X."/>
            <person name="Jeffery I.B."/>
            <person name="Cooney J.C."/>
            <person name="Kagawa T.F."/>
            <person name="Liu W."/>
            <person name="Song Y."/>
            <person name="Salvetti E."/>
            <person name="Wrobel A."/>
            <person name="Rasinkangas P."/>
            <person name="Parkhill J."/>
            <person name="Rea M.C."/>
            <person name="O'Sullivan O."/>
            <person name="Ritari J."/>
            <person name="Douillard F.P."/>
            <person name="Paul Ross R."/>
            <person name="Yang R."/>
            <person name="Briner A.E."/>
            <person name="Felis G.E."/>
            <person name="de Vos W.M."/>
            <person name="Barrangou R."/>
            <person name="Klaenhammer T.R."/>
            <person name="Caufield P.W."/>
            <person name="Cui Y."/>
            <person name="Zhang H."/>
            <person name="O'Toole P.W."/>
        </authorList>
    </citation>
    <scope>NUCLEOTIDE SEQUENCE [LARGE SCALE GENOMIC DNA]</scope>
    <source>
        <strain evidence="6 7">DSM 21051</strain>
    </source>
</reference>
<evidence type="ECO:0000313" key="6">
    <source>
        <dbReference type="EMBL" id="KRM95173.1"/>
    </source>
</evidence>
<dbReference type="AlphaFoldDB" id="A0A0R2CUV0"/>
<dbReference type="Gene3D" id="2.40.50.1020">
    <property type="entry name" value="LytTr DNA-binding domain"/>
    <property type="match status" value="1"/>
</dbReference>
<dbReference type="Proteomes" id="UP000051015">
    <property type="component" value="Unassembled WGS sequence"/>
</dbReference>
<dbReference type="PATRIC" id="fig|1423725.3.peg.2335"/>
<dbReference type="PANTHER" id="PTHR37299">
    <property type="entry name" value="TRANSCRIPTIONAL REGULATOR-RELATED"/>
    <property type="match status" value="1"/>
</dbReference>